<organism evidence="12 13">
    <name type="scientific">Treponema peruense</name>
    <dbReference type="NCBI Taxonomy" id="2787628"/>
    <lineage>
        <taxon>Bacteria</taxon>
        <taxon>Pseudomonadati</taxon>
        <taxon>Spirochaetota</taxon>
        <taxon>Spirochaetia</taxon>
        <taxon>Spirochaetales</taxon>
        <taxon>Treponemataceae</taxon>
        <taxon>Treponema</taxon>
    </lineage>
</organism>
<dbReference type="FunFam" id="1.10.10.10:FF:000214">
    <property type="entry name" value="Methylated-DNA--protein-cysteine methyltransferase"/>
    <property type="match status" value="1"/>
</dbReference>
<dbReference type="NCBIfam" id="TIGR00589">
    <property type="entry name" value="ogt"/>
    <property type="match status" value="1"/>
</dbReference>
<keyword evidence="7 9" id="KW-0234">DNA repair</keyword>
<evidence type="ECO:0000256" key="8">
    <source>
        <dbReference type="ARBA" id="ARBA00049348"/>
    </source>
</evidence>
<evidence type="ECO:0000313" key="12">
    <source>
        <dbReference type="EMBL" id="QQA01389.1"/>
    </source>
</evidence>
<evidence type="ECO:0000256" key="9">
    <source>
        <dbReference type="HAMAP-Rule" id="MF_00772"/>
    </source>
</evidence>
<sequence length="177" mass="19937">MQYTTTYQSPLGKILLAADEIGITGLWFEDQKYFAWKLDSNHEEKEISVLKETKRWLDIYFSRKEPDFIPPLHIIGTEFQKDVWKILRTIPYGKTMTYGQIADIIAKERGLKKMSSQAVGGAVGHNSISLIIPCHRVVGTNGSLTGYAGGIDKKISLLKLEGAFKNSFYIPKHSTTP</sequence>
<protein>
    <recommendedName>
        <fullName evidence="9">Methylated-DNA--protein-cysteine methyltransferase</fullName>
        <ecNumber evidence="9">2.1.1.63</ecNumber>
    </recommendedName>
    <alternativeName>
        <fullName evidence="9">6-O-methylguanine-DNA methyltransferase</fullName>
        <shortName evidence="9">MGMT</shortName>
    </alternativeName>
    <alternativeName>
        <fullName evidence="9">O-6-methylguanine-DNA-alkyltransferase</fullName>
    </alternativeName>
</protein>
<comment type="function">
    <text evidence="9">Involved in the cellular defense against the biological effects of O6-methylguanine (O6-MeG) and O4-methylthymine (O4-MeT) in DNA. Repairs the methylated nucleobase in DNA by stoichiometrically transferring the methyl group to a cysteine residue in the enzyme. This is a suicide reaction: the enzyme is irreversibly inactivated.</text>
</comment>
<dbReference type="GO" id="GO:0005737">
    <property type="term" value="C:cytoplasm"/>
    <property type="evidence" value="ECO:0007669"/>
    <property type="project" value="UniProtKB-SubCell"/>
</dbReference>
<evidence type="ECO:0000256" key="1">
    <source>
        <dbReference type="ARBA" id="ARBA00001286"/>
    </source>
</evidence>
<dbReference type="InterPro" id="IPR023546">
    <property type="entry name" value="MGMT"/>
</dbReference>
<dbReference type="InterPro" id="IPR036217">
    <property type="entry name" value="MethylDNA_cys_MeTrfase_DNAb"/>
</dbReference>
<feature type="active site" description="Nucleophile; methyl group acceptor" evidence="9">
    <location>
        <position position="134"/>
    </location>
</feature>
<dbReference type="SUPFAM" id="SSF53155">
    <property type="entry name" value="Methylated DNA-protein cysteine methyltransferase domain"/>
    <property type="match status" value="1"/>
</dbReference>
<comment type="catalytic activity">
    <reaction evidence="8 9">
        <text>a 6-O-methyl-2'-deoxyguanosine in DNA + L-cysteinyl-[protein] = S-methyl-L-cysteinyl-[protein] + a 2'-deoxyguanosine in DNA</text>
        <dbReference type="Rhea" id="RHEA:24000"/>
        <dbReference type="Rhea" id="RHEA-COMP:10131"/>
        <dbReference type="Rhea" id="RHEA-COMP:10132"/>
        <dbReference type="Rhea" id="RHEA-COMP:11367"/>
        <dbReference type="Rhea" id="RHEA-COMP:11368"/>
        <dbReference type="ChEBI" id="CHEBI:29950"/>
        <dbReference type="ChEBI" id="CHEBI:82612"/>
        <dbReference type="ChEBI" id="CHEBI:85445"/>
        <dbReference type="ChEBI" id="CHEBI:85448"/>
        <dbReference type="EC" id="2.1.1.63"/>
    </reaction>
</comment>
<dbReference type="RefSeq" id="WP_198442928.1">
    <property type="nucleotide sequence ID" value="NZ_CBCSHE010000012.1"/>
</dbReference>
<evidence type="ECO:0000256" key="7">
    <source>
        <dbReference type="ARBA" id="ARBA00023204"/>
    </source>
</evidence>
<reference evidence="12 13" key="1">
    <citation type="submission" date="2020-11" db="EMBL/GenBank/DDBJ databases">
        <title>Treponema Peruensis nv. sp., first commensal Treponema isolated from human feces.</title>
        <authorList>
            <person name="Belkhou C."/>
            <person name="Raes J."/>
        </authorList>
    </citation>
    <scope>NUCLEOTIDE SEQUENCE [LARGE SCALE GENOMIC DNA]</scope>
    <source>
        <strain evidence="12 13">RCC2812</strain>
    </source>
</reference>
<dbReference type="CDD" id="cd06445">
    <property type="entry name" value="ATase"/>
    <property type="match status" value="1"/>
</dbReference>
<dbReference type="GO" id="GO:0006307">
    <property type="term" value="P:DNA alkylation repair"/>
    <property type="evidence" value="ECO:0007669"/>
    <property type="project" value="UniProtKB-UniRule"/>
</dbReference>
<dbReference type="InterPro" id="IPR008332">
    <property type="entry name" value="MethylG_MeTrfase_N"/>
</dbReference>
<dbReference type="Pfam" id="PF01035">
    <property type="entry name" value="DNA_binding_1"/>
    <property type="match status" value="1"/>
</dbReference>
<keyword evidence="6 9" id="KW-0227">DNA damage</keyword>
<comment type="catalytic activity">
    <reaction evidence="1 9">
        <text>a 4-O-methyl-thymidine in DNA + L-cysteinyl-[protein] = a thymidine in DNA + S-methyl-L-cysteinyl-[protein]</text>
        <dbReference type="Rhea" id="RHEA:53428"/>
        <dbReference type="Rhea" id="RHEA-COMP:10131"/>
        <dbReference type="Rhea" id="RHEA-COMP:10132"/>
        <dbReference type="Rhea" id="RHEA-COMP:13555"/>
        <dbReference type="Rhea" id="RHEA-COMP:13556"/>
        <dbReference type="ChEBI" id="CHEBI:29950"/>
        <dbReference type="ChEBI" id="CHEBI:82612"/>
        <dbReference type="ChEBI" id="CHEBI:137386"/>
        <dbReference type="ChEBI" id="CHEBI:137387"/>
        <dbReference type="EC" id="2.1.1.63"/>
    </reaction>
</comment>
<keyword evidence="13" id="KW-1185">Reference proteome</keyword>
<comment type="subcellular location">
    <subcellularLocation>
        <location evidence="9">Cytoplasm</location>
    </subcellularLocation>
</comment>
<evidence type="ECO:0000313" key="13">
    <source>
        <dbReference type="Proteomes" id="UP000595224"/>
    </source>
</evidence>
<dbReference type="GO" id="GO:0032259">
    <property type="term" value="P:methylation"/>
    <property type="evidence" value="ECO:0007669"/>
    <property type="project" value="UniProtKB-KW"/>
</dbReference>
<feature type="domain" description="Methylguanine DNA methyltransferase ribonuclease-like" evidence="11">
    <location>
        <begin position="3"/>
        <end position="72"/>
    </location>
</feature>
<keyword evidence="4 9" id="KW-0489">Methyltransferase</keyword>
<dbReference type="GO" id="GO:0003908">
    <property type="term" value="F:methylated-DNA-[protein]-cysteine S-methyltransferase activity"/>
    <property type="evidence" value="ECO:0007669"/>
    <property type="project" value="UniProtKB-UniRule"/>
</dbReference>
<dbReference type="SUPFAM" id="SSF46767">
    <property type="entry name" value="Methylated DNA-protein cysteine methyltransferase, C-terminal domain"/>
    <property type="match status" value="1"/>
</dbReference>
<dbReference type="PROSITE" id="PS00374">
    <property type="entry name" value="MGMT"/>
    <property type="match status" value="1"/>
</dbReference>
<dbReference type="InterPro" id="IPR001497">
    <property type="entry name" value="MethylDNA_cys_MeTrfase_AS"/>
</dbReference>
<dbReference type="Pfam" id="PF02870">
    <property type="entry name" value="Methyltransf_1N"/>
    <property type="match status" value="1"/>
</dbReference>
<dbReference type="Proteomes" id="UP000595224">
    <property type="component" value="Chromosome"/>
</dbReference>
<accession>A0A7T3V5T3</accession>
<feature type="domain" description="Methylated-DNA-[protein]-cysteine S-methyltransferase DNA binding" evidence="10">
    <location>
        <begin position="78"/>
        <end position="163"/>
    </location>
</feature>
<evidence type="ECO:0000259" key="11">
    <source>
        <dbReference type="Pfam" id="PF02870"/>
    </source>
</evidence>
<name>A0A7T3V5T3_9SPIR</name>
<evidence type="ECO:0000256" key="5">
    <source>
        <dbReference type="ARBA" id="ARBA00022679"/>
    </source>
</evidence>
<dbReference type="PANTHER" id="PTHR10815:SF5">
    <property type="entry name" value="METHYLATED-DNA--PROTEIN-CYSTEINE METHYLTRANSFERASE"/>
    <property type="match status" value="1"/>
</dbReference>
<dbReference type="Gene3D" id="3.30.160.70">
    <property type="entry name" value="Methylated DNA-protein cysteine methyltransferase domain"/>
    <property type="match status" value="1"/>
</dbReference>
<dbReference type="EMBL" id="CP064936">
    <property type="protein sequence ID" value="QQA01389.1"/>
    <property type="molecule type" value="Genomic_DNA"/>
</dbReference>
<dbReference type="PANTHER" id="PTHR10815">
    <property type="entry name" value="METHYLATED-DNA--PROTEIN-CYSTEINE METHYLTRANSFERASE"/>
    <property type="match status" value="1"/>
</dbReference>
<keyword evidence="3 9" id="KW-0963">Cytoplasm</keyword>
<proteinExistence type="inferred from homology"/>
<dbReference type="InterPro" id="IPR014048">
    <property type="entry name" value="MethylDNA_cys_MeTrfase_DNA-bd"/>
</dbReference>
<dbReference type="AlphaFoldDB" id="A0A7T3V5T3"/>
<evidence type="ECO:0000256" key="3">
    <source>
        <dbReference type="ARBA" id="ARBA00022490"/>
    </source>
</evidence>
<dbReference type="EC" id="2.1.1.63" evidence="9"/>
<gene>
    <name evidence="12" type="ORF">IWA51_01870</name>
</gene>
<comment type="miscellaneous">
    <text evidence="9">This enzyme catalyzes only one turnover and therefore is not strictly catalytic. According to one definition, an enzyme is a biocatalyst that acts repeatedly and over many reaction cycles.</text>
</comment>
<dbReference type="InterPro" id="IPR036388">
    <property type="entry name" value="WH-like_DNA-bd_sf"/>
</dbReference>
<dbReference type="HAMAP" id="MF_00772">
    <property type="entry name" value="OGT"/>
    <property type="match status" value="1"/>
</dbReference>
<dbReference type="Gene3D" id="1.10.10.10">
    <property type="entry name" value="Winged helix-like DNA-binding domain superfamily/Winged helix DNA-binding domain"/>
    <property type="match status" value="1"/>
</dbReference>
<dbReference type="InterPro" id="IPR036631">
    <property type="entry name" value="MGMT_N_sf"/>
</dbReference>
<dbReference type="KEGG" id="tper:IWA51_01870"/>
<comment type="similarity">
    <text evidence="2 9">Belongs to the MGMT family.</text>
</comment>
<keyword evidence="5 9" id="KW-0808">Transferase</keyword>
<evidence type="ECO:0000256" key="2">
    <source>
        <dbReference type="ARBA" id="ARBA00008711"/>
    </source>
</evidence>
<evidence type="ECO:0000259" key="10">
    <source>
        <dbReference type="Pfam" id="PF01035"/>
    </source>
</evidence>
<evidence type="ECO:0000256" key="4">
    <source>
        <dbReference type="ARBA" id="ARBA00022603"/>
    </source>
</evidence>
<evidence type="ECO:0000256" key="6">
    <source>
        <dbReference type="ARBA" id="ARBA00022763"/>
    </source>
</evidence>